<keyword evidence="2" id="KW-1185">Reference proteome</keyword>
<dbReference type="Proteomes" id="UP001549291">
    <property type="component" value="Unassembled WGS sequence"/>
</dbReference>
<dbReference type="RefSeq" id="WP_162131354.1">
    <property type="nucleotide sequence ID" value="NZ_JBEPTQ010000002.1"/>
</dbReference>
<organism evidence="1 2">
    <name type="scientific">Bradyrhizobium japonicum</name>
    <dbReference type="NCBI Taxonomy" id="375"/>
    <lineage>
        <taxon>Bacteria</taxon>
        <taxon>Pseudomonadati</taxon>
        <taxon>Pseudomonadota</taxon>
        <taxon>Alphaproteobacteria</taxon>
        <taxon>Hyphomicrobiales</taxon>
        <taxon>Nitrobacteraceae</taxon>
        <taxon>Bradyrhizobium</taxon>
    </lineage>
</organism>
<dbReference type="EMBL" id="JBEPTQ010000002">
    <property type="protein sequence ID" value="MET4724834.1"/>
    <property type="molecule type" value="Genomic_DNA"/>
</dbReference>
<proteinExistence type="predicted"/>
<gene>
    <name evidence="1" type="ORF">ABIF63_008940</name>
</gene>
<accession>A0ABV2S6L5</accession>
<dbReference type="PROSITE" id="PS51257">
    <property type="entry name" value="PROKAR_LIPOPROTEIN"/>
    <property type="match status" value="1"/>
</dbReference>
<evidence type="ECO:0000313" key="1">
    <source>
        <dbReference type="EMBL" id="MET4724834.1"/>
    </source>
</evidence>
<protein>
    <recommendedName>
        <fullName evidence="3">Lipoprotein</fullName>
    </recommendedName>
</protein>
<evidence type="ECO:0008006" key="3">
    <source>
        <dbReference type="Google" id="ProtNLM"/>
    </source>
</evidence>
<reference evidence="1 2" key="1">
    <citation type="submission" date="2024-06" db="EMBL/GenBank/DDBJ databases">
        <title>Genomic Encyclopedia of Type Strains, Phase V (KMG-V): Genome sequencing to study the core and pangenomes of soil and plant-associated prokaryotes.</title>
        <authorList>
            <person name="Whitman W."/>
        </authorList>
    </citation>
    <scope>NUCLEOTIDE SEQUENCE [LARGE SCALE GENOMIC DNA]</scope>
    <source>
        <strain evidence="1 2">USDA 160</strain>
    </source>
</reference>
<evidence type="ECO:0000313" key="2">
    <source>
        <dbReference type="Proteomes" id="UP001549291"/>
    </source>
</evidence>
<name>A0ABV2S6L5_BRAJP</name>
<sequence>MHCDKVFSLLLAFSLAACGTQLPDLTSQQALPRDRLIGAIHCELADASREQLFHRTDRRFLIDWEAAYTITLKGNETGTLAADANKIPIPFDRVDSA</sequence>
<comment type="caution">
    <text evidence="1">The sequence shown here is derived from an EMBL/GenBank/DDBJ whole genome shotgun (WGS) entry which is preliminary data.</text>
</comment>